<evidence type="ECO:0000313" key="5">
    <source>
        <dbReference type="Proteomes" id="UP001157911"/>
    </source>
</evidence>
<dbReference type="RefSeq" id="WP_283400797.1">
    <property type="nucleotide sequence ID" value="NZ_FXUB01000004.1"/>
</dbReference>
<keyword evidence="1" id="KW-0812">Transmembrane</keyword>
<keyword evidence="5" id="KW-1185">Reference proteome</keyword>
<accession>A0ABY1NPJ4</accession>
<keyword evidence="1" id="KW-1133">Transmembrane helix</keyword>
<dbReference type="Pfam" id="PF09972">
    <property type="entry name" value="DUF2207"/>
    <property type="match status" value="1"/>
</dbReference>
<dbReference type="Pfam" id="PF20990">
    <property type="entry name" value="DUF2207_C"/>
    <property type="match status" value="1"/>
</dbReference>
<feature type="domain" description="DUF2207" evidence="2">
    <location>
        <begin position="42"/>
        <end position="252"/>
    </location>
</feature>
<evidence type="ECO:0000256" key="1">
    <source>
        <dbReference type="SAM" id="Phobius"/>
    </source>
</evidence>
<evidence type="ECO:0000259" key="3">
    <source>
        <dbReference type="Pfam" id="PF20990"/>
    </source>
</evidence>
<protein>
    <submittedName>
        <fullName evidence="4">Uncharacterized membrane protein</fullName>
    </submittedName>
</protein>
<feature type="transmembrane region" description="Helical" evidence="1">
    <location>
        <begin position="12"/>
        <end position="37"/>
    </location>
</feature>
<proteinExistence type="predicted"/>
<feature type="domain" description="Predicted membrane protein YciQ-like C-terminal" evidence="3">
    <location>
        <begin position="322"/>
        <end position="570"/>
    </location>
</feature>
<organism evidence="4 5">
    <name type="scientific">Desulfurobacterium pacificum</name>
    <dbReference type="NCBI Taxonomy" id="240166"/>
    <lineage>
        <taxon>Bacteria</taxon>
        <taxon>Pseudomonadati</taxon>
        <taxon>Aquificota</taxon>
        <taxon>Aquificia</taxon>
        <taxon>Desulfurobacteriales</taxon>
        <taxon>Desulfurobacteriaceae</taxon>
        <taxon>Desulfurobacterium</taxon>
    </lineage>
</organism>
<feature type="transmembrane region" description="Helical" evidence="1">
    <location>
        <begin position="490"/>
        <end position="513"/>
    </location>
</feature>
<dbReference type="InterPro" id="IPR018702">
    <property type="entry name" value="DUF2207"/>
</dbReference>
<gene>
    <name evidence="4" type="ORF">SAMN06265339_1343</name>
</gene>
<keyword evidence="1" id="KW-0472">Membrane</keyword>
<reference evidence="4 5" key="1">
    <citation type="submission" date="2017-05" db="EMBL/GenBank/DDBJ databases">
        <authorList>
            <person name="Varghese N."/>
            <person name="Submissions S."/>
        </authorList>
    </citation>
    <scope>NUCLEOTIDE SEQUENCE [LARGE SCALE GENOMIC DNA]</scope>
    <source>
        <strain evidence="4 5">DSM 15522</strain>
    </source>
</reference>
<feature type="transmembrane region" description="Helical" evidence="1">
    <location>
        <begin position="461"/>
        <end position="484"/>
    </location>
</feature>
<evidence type="ECO:0000259" key="2">
    <source>
        <dbReference type="Pfam" id="PF09972"/>
    </source>
</evidence>
<dbReference type="InterPro" id="IPR048389">
    <property type="entry name" value="YciQ-like_C"/>
</dbReference>
<evidence type="ECO:0000313" key="4">
    <source>
        <dbReference type="EMBL" id="SMP14940.1"/>
    </source>
</evidence>
<name>A0ABY1NPJ4_9BACT</name>
<comment type="caution">
    <text evidence="4">The sequence shown here is derived from an EMBL/GenBank/DDBJ whole genome shotgun (WGS) entry which is preliminary data.</text>
</comment>
<dbReference type="Proteomes" id="UP001157911">
    <property type="component" value="Unassembled WGS sequence"/>
</dbReference>
<dbReference type="EMBL" id="FXUB01000004">
    <property type="protein sequence ID" value="SMP14940.1"/>
    <property type="molecule type" value="Genomic_DNA"/>
</dbReference>
<feature type="transmembrane region" description="Helical" evidence="1">
    <location>
        <begin position="293"/>
        <end position="312"/>
    </location>
</feature>
<sequence length="628" mass="71760">MNEIKNLIKYLLTIFIIGIIGIWTSNLSPLLFLYSLYCSKAEFTLKLDNKTYFSEEYVYKVKSNNSYRMLYRFWKIPLLPSPSFSSFSSLSPLTSFHSPSSTHSNQQPTPNSPYIEVTNVKSKYDWYIKDYKGKIYGKFKNPRSVFLVKSLAQKNEVGTVNPSFFKKGTYTLKASYLLFLPAHTDGKLYHMNFKIADKHVPYKEITLTILDPNNAVEQVFPHFPVSSLKKEKGKITLTGTAFENQLVEVELLLKKNPGSPFLQKVNNVKELTLMMSNRWVYPTVYISIYTQKILTLTILLLPLLIFLSYLKLGTEKYFLIPKYLSFIPNKNRKPYLVNLIFQGDAAEADENAFYATLLDLQERGLIKLKENGKVEIYSTNTNDPYEKSALSFMLKFSKKENGKAVFSPSLIERTISIAEATKDVETLKSLKEEWEKVFKYTDLKTTEEFIDMRLPKLLRKIIFILFLLFIPIVFLIAIHSQITWVNSVKIFILFMTLTLQITIIAASPTQLLGRWKKNYYREKLKWEAFKNFLSNFAMIQKYTPEDIVIWKEWLTYGTALGVADKVEESLKKLKIEIPEVKNLRTLRTHLAITHTNLNTAISNVAPSSGGGGGFGVGGGAGGGGAGGR</sequence>